<dbReference type="InterPro" id="IPR051156">
    <property type="entry name" value="Mito/Outer_Membr_Metalloprot"/>
</dbReference>
<dbReference type="Pfam" id="PF01435">
    <property type="entry name" value="Peptidase_M48"/>
    <property type="match status" value="1"/>
</dbReference>
<feature type="chain" id="PRO_5046537472" description="PDZ domain-containing protein" evidence="7">
    <location>
        <begin position="22"/>
        <end position="336"/>
    </location>
</feature>
<dbReference type="EMBL" id="BSOY01000002">
    <property type="protein sequence ID" value="GLS00208.1"/>
    <property type="molecule type" value="Genomic_DNA"/>
</dbReference>
<dbReference type="Pfam" id="PF17820">
    <property type="entry name" value="PDZ_6"/>
    <property type="match status" value="1"/>
</dbReference>
<evidence type="ECO:0000259" key="8">
    <source>
        <dbReference type="PROSITE" id="PS50106"/>
    </source>
</evidence>
<evidence type="ECO:0000256" key="5">
    <source>
        <dbReference type="ARBA" id="ARBA00023049"/>
    </source>
</evidence>
<dbReference type="PROSITE" id="PS51257">
    <property type="entry name" value="PROKAR_LIPOPROTEIN"/>
    <property type="match status" value="1"/>
</dbReference>
<dbReference type="RefSeq" id="WP_284220194.1">
    <property type="nucleotide sequence ID" value="NZ_BSOY01000002.1"/>
</dbReference>
<feature type="domain" description="PDZ" evidence="8">
    <location>
        <begin position="111"/>
        <end position="144"/>
    </location>
</feature>
<dbReference type="InterPro" id="IPR036034">
    <property type="entry name" value="PDZ_sf"/>
</dbReference>
<evidence type="ECO:0000256" key="3">
    <source>
        <dbReference type="ARBA" id="ARBA00022801"/>
    </source>
</evidence>
<comment type="similarity">
    <text evidence="6">Belongs to the peptidase M48 family.</text>
</comment>
<comment type="caution">
    <text evidence="9">The sequence shown here is derived from an EMBL/GenBank/DDBJ whole genome shotgun (WGS) entry which is preliminary data.</text>
</comment>
<dbReference type="CDD" id="cd07342">
    <property type="entry name" value="M48C_Oma1_like"/>
    <property type="match status" value="1"/>
</dbReference>
<accession>A0ABQ6BDW7</accession>
<gene>
    <name evidence="9" type="ORF">GCM10007859_02120</name>
</gene>
<feature type="signal peptide" evidence="7">
    <location>
        <begin position="1"/>
        <end position="21"/>
    </location>
</feature>
<dbReference type="PANTHER" id="PTHR22726">
    <property type="entry name" value="METALLOENDOPEPTIDASE OMA1"/>
    <property type="match status" value="1"/>
</dbReference>
<keyword evidence="1 6" id="KW-0645">Protease</keyword>
<proteinExistence type="inferred from homology"/>
<evidence type="ECO:0000256" key="6">
    <source>
        <dbReference type="RuleBase" id="RU003983"/>
    </source>
</evidence>
<dbReference type="Proteomes" id="UP001156921">
    <property type="component" value="Unassembled WGS sequence"/>
</dbReference>
<name>A0ABQ6BDW7_9CAUL</name>
<evidence type="ECO:0000313" key="9">
    <source>
        <dbReference type="EMBL" id="GLS00208.1"/>
    </source>
</evidence>
<keyword evidence="4 6" id="KW-0862">Zinc</keyword>
<evidence type="ECO:0000256" key="4">
    <source>
        <dbReference type="ARBA" id="ARBA00022833"/>
    </source>
</evidence>
<dbReference type="PANTHER" id="PTHR22726:SF1">
    <property type="entry name" value="METALLOENDOPEPTIDASE OMA1, MITOCHONDRIAL"/>
    <property type="match status" value="1"/>
</dbReference>
<organism evidence="9 10">
    <name type="scientific">Brevundimonas denitrificans</name>
    <dbReference type="NCBI Taxonomy" id="1443434"/>
    <lineage>
        <taxon>Bacteria</taxon>
        <taxon>Pseudomonadati</taxon>
        <taxon>Pseudomonadota</taxon>
        <taxon>Alphaproteobacteria</taxon>
        <taxon>Caulobacterales</taxon>
        <taxon>Caulobacteraceae</taxon>
        <taxon>Brevundimonas</taxon>
    </lineage>
</organism>
<keyword evidence="3 6" id="KW-0378">Hydrolase</keyword>
<dbReference type="PROSITE" id="PS50106">
    <property type="entry name" value="PDZ"/>
    <property type="match status" value="1"/>
</dbReference>
<protein>
    <recommendedName>
        <fullName evidence="8">PDZ domain-containing protein</fullName>
    </recommendedName>
</protein>
<evidence type="ECO:0000256" key="1">
    <source>
        <dbReference type="ARBA" id="ARBA00022670"/>
    </source>
</evidence>
<keyword evidence="2" id="KW-0479">Metal-binding</keyword>
<sequence length="336" mass="36107">MLNRRSSALVPAFLLLTGVLAACGSKGPVAEAGQEMVAPAEQRLIALTNLDQRVARVGYRLSTANAELCPAVRNSPGWLLHAASQYSPELRPYAETRFGLDGDLPGLLAVPEGSAADLAGLRRGDLLLSVNGEALTRGVARRTAAFEGVEANIHKLDLALAAGPIEIAFRRDGNDQTARVTPQRACGYDVQLDPSDELNARADGKRLFITTAMAGFTATDDELALVLGHELAHHVLGHRGWHEAETRGRQTQTVPALAATAGGSERQADRVGLYLAARAGFDSSIGPAFWRRFGAFDWRVRYPQWGHPSAEARARALEEVQAEISARRASRQPLVP</sequence>
<keyword evidence="10" id="KW-1185">Reference proteome</keyword>
<comment type="cofactor">
    <cofactor evidence="6">
        <name>Zn(2+)</name>
        <dbReference type="ChEBI" id="CHEBI:29105"/>
    </cofactor>
    <text evidence="6">Binds 1 zinc ion per subunit.</text>
</comment>
<dbReference type="InterPro" id="IPR041489">
    <property type="entry name" value="PDZ_6"/>
</dbReference>
<dbReference type="Gene3D" id="2.30.42.10">
    <property type="match status" value="1"/>
</dbReference>
<dbReference type="InterPro" id="IPR001915">
    <property type="entry name" value="Peptidase_M48"/>
</dbReference>
<keyword evidence="5 6" id="KW-0482">Metalloprotease</keyword>
<dbReference type="SUPFAM" id="SSF50156">
    <property type="entry name" value="PDZ domain-like"/>
    <property type="match status" value="1"/>
</dbReference>
<evidence type="ECO:0000256" key="2">
    <source>
        <dbReference type="ARBA" id="ARBA00022723"/>
    </source>
</evidence>
<dbReference type="InterPro" id="IPR001478">
    <property type="entry name" value="PDZ"/>
</dbReference>
<evidence type="ECO:0000313" key="10">
    <source>
        <dbReference type="Proteomes" id="UP001156921"/>
    </source>
</evidence>
<keyword evidence="7" id="KW-0732">Signal</keyword>
<reference evidence="10" key="1">
    <citation type="journal article" date="2019" name="Int. J. Syst. Evol. Microbiol.">
        <title>The Global Catalogue of Microorganisms (GCM) 10K type strain sequencing project: providing services to taxonomists for standard genome sequencing and annotation.</title>
        <authorList>
            <consortium name="The Broad Institute Genomics Platform"/>
            <consortium name="The Broad Institute Genome Sequencing Center for Infectious Disease"/>
            <person name="Wu L."/>
            <person name="Ma J."/>
        </authorList>
    </citation>
    <scope>NUCLEOTIDE SEQUENCE [LARGE SCALE GENOMIC DNA]</scope>
    <source>
        <strain evidence="10">NBRC 110107</strain>
    </source>
</reference>
<evidence type="ECO:0000256" key="7">
    <source>
        <dbReference type="SAM" id="SignalP"/>
    </source>
</evidence>